<reference evidence="1" key="1">
    <citation type="submission" date="2020-03" db="EMBL/GenBank/DDBJ databases">
        <title>The deep terrestrial virosphere.</title>
        <authorList>
            <person name="Holmfeldt K."/>
            <person name="Nilsson E."/>
            <person name="Simone D."/>
            <person name="Lopez-Fernandez M."/>
            <person name="Wu X."/>
            <person name="de Brujin I."/>
            <person name="Lundin D."/>
            <person name="Andersson A."/>
            <person name="Bertilsson S."/>
            <person name="Dopson M."/>
        </authorList>
    </citation>
    <scope>NUCLEOTIDE SEQUENCE</scope>
    <source>
        <strain evidence="1">MM171A00247</strain>
        <strain evidence="2">MM171B00144</strain>
    </source>
</reference>
<evidence type="ECO:0000313" key="1">
    <source>
        <dbReference type="EMBL" id="QJA43300.1"/>
    </source>
</evidence>
<sequence length="118" mass="13722">MKYIINNIQVWDEFRKEMGDNEETGDKNITYYIAPSTTEEAVIHYLETNGDPVYLGWASPGKDGAEETIEEYDEEIREWLSEEGWLNRLLGYPRLRTRKQRKKGLGKEAKGKSMLTGM</sequence>
<name>A0A6H1Z7X4_9ZZZZ</name>
<organism evidence="1">
    <name type="scientific">viral metagenome</name>
    <dbReference type="NCBI Taxonomy" id="1070528"/>
    <lineage>
        <taxon>unclassified sequences</taxon>
        <taxon>metagenomes</taxon>
        <taxon>organismal metagenomes</taxon>
    </lineage>
</organism>
<dbReference type="EMBL" id="MT143700">
    <property type="protein sequence ID" value="QJA43300.1"/>
    <property type="molecule type" value="Genomic_DNA"/>
</dbReference>
<proteinExistence type="predicted"/>
<gene>
    <name evidence="1" type="ORF">MM171A00247_0014</name>
    <name evidence="2" type="ORF">MM171B00144_0015</name>
</gene>
<protein>
    <submittedName>
        <fullName evidence="1">Uncharacterized protein</fullName>
    </submittedName>
</protein>
<evidence type="ECO:0000313" key="2">
    <source>
        <dbReference type="EMBL" id="QJB04976.1"/>
    </source>
</evidence>
<dbReference type="EMBL" id="MT143893">
    <property type="protein sequence ID" value="QJB04976.1"/>
    <property type="molecule type" value="Genomic_DNA"/>
</dbReference>
<accession>A0A6H1Z7X4</accession>
<dbReference type="AlphaFoldDB" id="A0A6H1Z7X4"/>